<dbReference type="SUPFAM" id="SSF50978">
    <property type="entry name" value="WD40 repeat-like"/>
    <property type="match status" value="1"/>
</dbReference>
<dbReference type="InterPro" id="IPR036322">
    <property type="entry name" value="WD40_repeat_dom_sf"/>
</dbReference>
<dbReference type="Gene3D" id="2.130.10.10">
    <property type="entry name" value="YVTN repeat-like/Quinoprotein amine dehydrogenase"/>
    <property type="match status" value="1"/>
</dbReference>
<dbReference type="GO" id="GO:0008033">
    <property type="term" value="P:tRNA processing"/>
    <property type="evidence" value="ECO:0007669"/>
    <property type="project" value="UniProtKB-KW"/>
</dbReference>
<evidence type="ECO:0000256" key="6">
    <source>
        <dbReference type="SAM" id="MobiDB-lite"/>
    </source>
</evidence>
<dbReference type="Proteomes" id="UP001519460">
    <property type="component" value="Unassembled WGS sequence"/>
</dbReference>
<evidence type="ECO:0000256" key="3">
    <source>
        <dbReference type="ARBA" id="ARBA00022694"/>
    </source>
</evidence>
<feature type="region of interest" description="Disordered" evidence="6">
    <location>
        <begin position="218"/>
        <end position="239"/>
    </location>
</feature>
<dbReference type="AlphaFoldDB" id="A0ABD0JNP3"/>
<feature type="compositionally biased region" description="Basic and acidic residues" evidence="6">
    <location>
        <begin position="218"/>
        <end position="227"/>
    </location>
</feature>
<evidence type="ECO:0000256" key="1">
    <source>
        <dbReference type="ARBA" id="ARBA00004123"/>
    </source>
</evidence>
<accession>A0ABD0JNP3</accession>
<dbReference type="PANTHER" id="PTHR16288">
    <property type="entry name" value="WD40 REPEAT PROTEIN 4"/>
    <property type="match status" value="1"/>
</dbReference>
<organism evidence="7 8">
    <name type="scientific">Batillaria attramentaria</name>
    <dbReference type="NCBI Taxonomy" id="370345"/>
    <lineage>
        <taxon>Eukaryota</taxon>
        <taxon>Metazoa</taxon>
        <taxon>Spiralia</taxon>
        <taxon>Lophotrochozoa</taxon>
        <taxon>Mollusca</taxon>
        <taxon>Gastropoda</taxon>
        <taxon>Caenogastropoda</taxon>
        <taxon>Sorbeoconcha</taxon>
        <taxon>Cerithioidea</taxon>
        <taxon>Batillariidae</taxon>
        <taxon>Batillaria</taxon>
    </lineage>
</organism>
<evidence type="ECO:0000256" key="2">
    <source>
        <dbReference type="ARBA" id="ARBA00022574"/>
    </source>
</evidence>
<evidence type="ECO:0000313" key="8">
    <source>
        <dbReference type="Proteomes" id="UP001519460"/>
    </source>
</evidence>
<feature type="non-terminal residue" evidence="7">
    <location>
        <position position="312"/>
    </location>
</feature>
<dbReference type="GO" id="GO:0005634">
    <property type="term" value="C:nucleus"/>
    <property type="evidence" value="ECO:0007669"/>
    <property type="project" value="UniProtKB-SubCell"/>
</dbReference>
<name>A0ABD0JNP3_9CAEN</name>
<keyword evidence="3" id="KW-0819">tRNA processing</keyword>
<evidence type="ECO:0000256" key="5">
    <source>
        <dbReference type="ARBA" id="ARBA00023242"/>
    </source>
</evidence>
<proteinExistence type="predicted"/>
<keyword evidence="2" id="KW-0853">WD repeat</keyword>
<dbReference type="PANTHER" id="PTHR16288:SF0">
    <property type="entry name" value="TRNA (GUANINE-N(7)-)-METHYLTRANSFERASE NON-CATALYTIC SUBUNIT WDR4"/>
    <property type="match status" value="1"/>
</dbReference>
<dbReference type="InterPro" id="IPR015943">
    <property type="entry name" value="WD40/YVTN_repeat-like_dom_sf"/>
</dbReference>
<sequence>HGSCVVATCVFHFPPPPAPPAARNPSLCRAARACGLLFRQRVDPEQFFPVIMVQWGVTMQLDSTAVLQPHLSRRPPVSDDTLSKEASSLFKGVHKLLDTGSERATNPTFYVKLWVQSEGDDGDRLRGKYATRCLTWPTLHSACARKLHYGSFPVMRSVAPNLSCTCGRASAVRRLLVCSGPVQRRATSVVFTRDELTVLVGDKSGDVYSFPTVAEETKGGDEKVKDGDDSEVKDEDERQGKGQLLLGHLSMLLDMCLAGRDKYIVTSDRDEKIRISNFPNAYSIHTFCLGHTEFVSCLLYIEELNLLLSGSG</sequence>
<gene>
    <name evidence="7" type="ORF">BaRGS_00032087</name>
</gene>
<evidence type="ECO:0000256" key="4">
    <source>
        <dbReference type="ARBA" id="ARBA00022737"/>
    </source>
</evidence>
<keyword evidence="4" id="KW-0677">Repeat</keyword>
<evidence type="ECO:0000313" key="7">
    <source>
        <dbReference type="EMBL" id="KAK7476689.1"/>
    </source>
</evidence>
<keyword evidence="8" id="KW-1185">Reference proteome</keyword>
<protein>
    <submittedName>
        <fullName evidence="7">Uncharacterized protein</fullName>
    </submittedName>
</protein>
<feature type="non-terminal residue" evidence="7">
    <location>
        <position position="1"/>
    </location>
</feature>
<dbReference type="InterPro" id="IPR028884">
    <property type="entry name" value="Trm82"/>
</dbReference>
<dbReference type="EMBL" id="JACVVK020000369">
    <property type="protein sequence ID" value="KAK7476689.1"/>
    <property type="molecule type" value="Genomic_DNA"/>
</dbReference>
<keyword evidence="5" id="KW-0539">Nucleus</keyword>
<comment type="subcellular location">
    <subcellularLocation>
        <location evidence="1">Nucleus</location>
    </subcellularLocation>
</comment>
<reference evidence="7 8" key="1">
    <citation type="journal article" date="2023" name="Sci. Data">
        <title>Genome assembly of the Korean intertidal mud-creeper Batillaria attramentaria.</title>
        <authorList>
            <person name="Patra A.K."/>
            <person name="Ho P.T."/>
            <person name="Jun S."/>
            <person name="Lee S.J."/>
            <person name="Kim Y."/>
            <person name="Won Y.J."/>
        </authorList>
    </citation>
    <scope>NUCLEOTIDE SEQUENCE [LARGE SCALE GENOMIC DNA]</scope>
    <source>
        <strain evidence="7">Wonlab-2016</strain>
    </source>
</reference>
<comment type="caution">
    <text evidence="7">The sequence shown here is derived from an EMBL/GenBank/DDBJ whole genome shotgun (WGS) entry which is preliminary data.</text>
</comment>